<feature type="region of interest" description="Disordered" evidence="1">
    <location>
        <begin position="268"/>
        <end position="306"/>
    </location>
</feature>
<name>A0ABD1C3R2_CARAN</name>
<dbReference type="PANTHER" id="PTHR34659:SF6">
    <property type="entry name" value="MUCIN-RELATED"/>
    <property type="match status" value="1"/>
</dbReference>
<comment type="caution">
    <text evidence="2">The sequence shown here is derived from an EMBL/GenBank/DDBJ whole genome shotgun (WGS) entry which is preliminary data.</text>
</comment>
<dbReference type="EMBL" id="JBANAX010000058">
    <property type="protein sequence ID" value="KAL1224077.1"/>
    <property type="molecule type" value="Genomic_DNA"/>
</dbReference>
<dbReference type="InterPro" id="IPR053273">
    <property type="entry name" value="CST_Regulator"/>
</dbReference>
<evidence type="ECO:0000313" key="2">
    <source>
        <dbReference type="EMBL" id="KAL1224077.1"/>
    </source>
</evidence>
<evidence type="ECO:0000256" key="1">
    <source>
        <dbReference type="SAM" id="MobiDB-lite"/>
    </source>
</evidence>
<reference evidence="2 3" key="1">
    <citation type="submission" date="2024-04" db="EMBL/GenBank/DDBJ databases">
        <title>Genome assembly C_amara_ONT_v2.</title>
        <authorList>
            <person name="Yant L."/>
            <person name="Moore C."/>
            <person name="Slenker M."/>
        </authorList>
    </citation>
    <scope>NUCLEOTIDE SEQUENCE [LARGE SCALE GENOMIC DNA]</scope>
    <source>
        <tissue evidence="2">Leaf</tissue>
    </source>
</reference>
<proteinExistence type="predicted"/>
<organism evidence="2 3">
    <name type="scientific">Cardamine amara subsp. amara</name>
    <dbReference type="NCBI Taxonomy" id="228776"/>
    <lineage>
        <taxon>Eukaryota</taxon>
        <taxon>Viridiplantae</taxon>
        <taxon>Streptophyta</taxon>
        <taxon>Embryophyta</taxon>
        <taxon>Tracheophyta</taxon>
        <taxon>Spermatophyta</taxon>
        <taxon>Magnoliopsida</taxon>
        <taxon>eudicotyledons</taxon>
        <taxon>Gunneridae</taxon>
        <taxon>Pentapetalae</taxon>
        <taxon>rosids</taxon>
        <taxon>malvids</taxon>
        <taxon>Brassicales</taxon>
        <taxon>Brassicaceae</taxon>
        <taxon>Cardamineae</taxon>
        <taxon>Cardamine</taxon>
    </lineage>
</organism>
<dbReference type="PANTHER" id="PTHR34659">
    <property type="entry name" value="BNAA05G11610D PROTEIN"/>
    <property type="match status" value="1"/>
</dbReference>
<accession>A0ABD1C3R2</accession>
<keyword evidence="3" id="KW-1185">Reference proteome</keyword>
<dbReference type="AlphaFoldDB" id="A0ABD1C3R2"/>
<gene>
    <name evidence="2" type="ORF">V5N11_031224</name>
</gene>
<evidence type="ECO:0000313" key="3">
    <source>
        <dbReference type="Proteomes" id="UP001558713"/>
    </source>
</evidence>
<sequence>MNTTESKGRRAWYDKIYRKLETILVEVDTLASQGKASLESSDPSGLDFVKDETEELREDHCKSSCELPLDQKFDISQNGRLKEKLSDSVLIDKQMLSSSLLLEDHNECNETVATSLCQEKRISSQESLSTHRFLESFVAATACNDDTFVSPSGISTGASNLIPLAAEIQAVPLQDKLANTRSFSSNSIKVNQDDFFIEDFDFGPLDTIDLYDMTFREDPSDFDDNLLYAACDRTRQLRSFKRKIMDALTSKRRRAKEYEQLSIWFGDADMGPDLAKTKEHTTTSIDSKSSQSNVPFSSEDSEWELL</sequence>
<protein>
    <submittedName>
        <fullName evidence="2">Uncharacterized protein</fullName>
    </submittedName>
</protein>
<feature type="compositionally biased region" description="Polar residues" evidence="1">
    <location>
        <begin position="282"/>
        <end position="298"/>
    </location>
</feature>
<dbReference type="Proteomes" id="UP001558713">
    <property type="component" value="Unassembled WGS sequence"/>
</dbReference>